<accession>A0A6A5WP86</accession>
<dbReference type="AlphaFoldDB" id="A0A6A5WP86"/>
<keyword evidence="3" id="KW-1185">Reference proteome</keyword>
<reference evidence="2" key="1">
    <citation type="journal article" date="2020" name="Stud. Mycol.">
        <title>101 Dothideomycetes genomes: a test case for predicting lifestyles and emergence of pathogens.</title>
        <authorList>
            <person name="Haridas S."/>
            <person name="Albert R."/>
            <person name="Binder M."/>
            <person name="Bloem J."/>
            <person name="Labutti K."/>
            <person name="Salamov A."/>
            <person name="Andreopoulos B."/>
            <person name="Baker S."/>
            <person name="Barry K."/>
            <person name="Bills G."/>
            <person name="Bluhm B."/>
            <person name="Cannon C."/>
            <person name="Castanera R."/>
            <person name="Culley D."/>
            <person name="Daum C."/>
            <person name="Ezra D."/>
            <person name="Gonzalez J."/>
            <person name="Henrissat B."/>
            <person name="Kuo A."/>
            <person name="Liang C."/>
            <person name="Lipzen A."/>
            <person name="Lutzoni F."/>
            <person name="Magnuson J."/>
            <person name="Mondo S."/>
            <person name="Nolan M."/>
            <person name="Ohm R."/>
            <person name="Pangilinan J."/>
            <person name="Park H.-J."/>
            <person name="Ramirez L."/>
            <person name="Alfaro M."/>
            <person name="Sun H."/>
            <person name="Tritt A."/>
            <person name="Yoshinaga Y."/>
            <person name="Zwiers L.-H."/>
            <person name="Turgeon B."/>
            <person name="Goodwin S."/>
            <person name="Spatafora J."/>
            <person name="Crous P."/>
            <person name="Grigoriev I."/>
        </authorList>
    </citation>
    <scope>NUCLEOTIDE SEQUENCE</scope>
    <source>
        <strain evidence="2">CBS 123094</strain>
    </source>
</reference>
<proteinExistence type="predicted"/>
<protein>
    <submittedName>
        <fullName evidence="2">Uncharacterized protein</fullName>
    </submittedName>
</protein>
<organism evidence="2 3">
    <name type="scientific">Amniculicola lignicola CBS 123094</name>
    <dbReference type="NCBI Taxonomy" id="1392246"/>
    <lineage>
        <taxon>Eukaryota</taxon>
        <taxon>Fungi</taxon>
        <taxon>Dikarya</taxon>
        <taxon>Ascomycota</taxon>
        <taxon>Pezizomycotina</taxon>
        <taxon>Dothideomycetes</taxon>
        <taxon>Pleosporomycetidae</taxon>
        <taxon>Pleosporales</taxon>
        <taxon>Amniculicolaceae</taxon>
        <taxon>Amniculicola</taxon>
    </lineage>
</organism>
<evidence type="ECO:0000256" key="1">
    <source>
        <dbReference type="SAM" id="MobiDB-lite"/>
    </source>
</evidence>
<feature type="compositionally biased region" description="Basic and acidic residues" evidence="1">
    <location>
        <begin position="128"/>
        <end position="174"/>
    </location>
</feature>
<name>A0A6A5WP86_9PLEO</name>
<feature type="region of interest" description="Disordered" evidence="1">
    <location>
        <begin position="128"/>
        <end position="260"/>
    </location>
</feature>
<feature type="compositionally biased region" description="Basic and acidic residues" evidence="1">
    <location>
        <begin position="229"/>
        <end position="250"/>
    </location>
</feature>
<feature type="compositionally biased region" description="Basic residues" evidence="1">
    <location>
        <begin position="251"/>
        <end position="260"/>
    </location>
</feature>
<dbReference type="EMBL" id="ML977586">
    <property type="protein sequence ID" value="KAF2000885.1"/>
    <property type="molecule type" value="Genomic_DNA"/>
</dbReference>
<evidence type="ECO:0000313" key="3">
    <source>
        <dbReference type="Proteomes" id="UP000799779"/>
    </source>
</evidence>
<feature type="compositionally biased region" description="Polar residues" evidence="1">
    <location>
        <begin position="191"/>
        <end position="200"/>
    </location>
</feature>
<gene>
    <name evidence="2" type="ORF">P154DRAFT_597991</name>
</gene>
<evidence type="ECO:0000313" key="2">
    <source>
        <dbReference type="EMBL" id="KAF2000885.1"/>
    </source>
</evidence>
<dbReference type="Proteomes" id="UP000799779">
    <property type="component" value="Unassembled WGS sequence"/>
</dbReference>
<sequence>MSTANVPKPTRSEVERSMLDMARVTADEYHTRLAIQEIVDIMYGYEKISILIGRRNPRKLDQNLDAEEFNEAVQYEGRLLVYLPDTEENGHYGGPWFGSSRLEVLQQMLVEMEDEVMHYLEATGIEEDHKRRHEKEERVKEEKNKEERQRKEREERLKTQRAAAMKDTHVEELVSSKPAKPPPSKRATAELPSTLTTQPRTAKAAKETPTPAQYPTRRRNASQPSGRDGNPDKNPRPETPEEPEVTDKLGRGKRQRIPKK</sequence>